<proteinExistence type="predicted"/>
<sequence>MLRCNLYKLPEPLNVLPSESSLMFRCGVKKSMVFLCVNLYGPYSFSCMVLNKFRKHVHAVPEGYLSCAPSKMGLTKDNPQLTRADSDP</sequence>
<gene>
    <name evidence="1" type="ORF">RSOL_m01000</name>
</gene>
<dbReference type="RefSeq" id="YP_008082039.1">
    <property type="nucleotide sequence ID" value="NC_021436.1"/>
</dbReference>
<protein>
    <submittedName>
        <fullName evidence="1">Uncharacterized protein</fullName>
    </submittedName>
</protein>
<geneLocation type="mitochondrion" evidence="1"/>
<organism evidence="1">
    <name type="scientific">Rhizoctonia solani</name>
    <dbReference type="NCBI Taxonomy" id="456999"/>
    <lineage>
        <taxon>Eukaryota</taxon>
        <taxon>Fungi</taxon>
        <taxon>Dikarya</taxon>
        <taxon>Basidiomycota</taxon>
        <taxon>Agaricomycotina</taxon>
        <taxon>Agaricomycetes</taxon>
        <taxon>Cantharellales</taxon>
        <taxon>Ceratobasidiaceae</taxon>
        <taxon>Rhizoctonia</taxon>
    </lineage>
</organism>
<dbReference type="AlphaFoldDB" id="N0A701"/>
<evidence type="ECO:0000313" key="1">
    <source>
        <dbReference type="EMBL" id="AGK45416.1"/>
    </source>
</evidence>
<dbReference type="GeneID" id="16029543"/>
<name>N0A701_9AGAM</name>
<reference evidence="1" key="2">
    <citation type="journal article" date="2014" name="FEMS Microbiol. Lett.">
        <title>Mobile elements and mitochondrial genome expansion in the soil fungus and potato pathogen Rhizoctonia solani AG-3.</title>
        <authorList>
            <person name="Losada L."/>
            <person name="Pakala S.B."/>
            <person name="Fedorova N.D."/>
            <person name="Joardar V."/>
            <person name="Shabalina S.A."/>
            <person name="Hostetler J."/>
            <person name="Pakala S.M."/>
            <person name="Zafar N."/>
            <person name="Thomas E."/>
            <person name="Rodriguez-Carres M."/>
            <person name="Dean R."/>
            <person name="Vilgalys R."/>
            <person name="Nierman W.C."/>
            <person name="Cubeta M.A."/>
        </authorList>
    </citation>
    <scope>NUCLEOTIDE SEQUENCE</scope>
    <source>
        <strain evidence="1">AG3 Rhs1AP</strain>
    </source>
</reference>
<keyword evidence="1" id="KW-0496">Mitochondrion</keyword>
<reference evidence="1" key="1">
    <citation type="submission" date="2012-12" db="EMBL/GenBank/DDBJ databases">
        <authorList>
            <person name="Pakala S."/>
            <person name="Fedorova N."/>
            <person name="Joardar V."/>
            <person name="Shabalina S."/>
            <person name="Hostetler J."/>
            <person name="Pakala S."/>
            <person name="Zafar N."/>
            <person name="Nierman W."/>
            <person name="Cubeta M."/>
        </authorList>
    </citation>
    <scope>NUCLEOTIDE SEQUENCE</scope>
    <source>
        <strain evidence="1">AG3 Rhs1AP</strain>
    </source>
</reference>
<accession>N0A701</accession>
<dbReference type="EMBL" id="KC352446">
    <property type="protein sequence ID" value="AGK45416.1"/>
    <property type="molecule type" value="Genomic_DNA"/>
</dbReference>